<organism evidence="2 3">
    <name type="scientific">Zasmidium cellare</name>
    <name type="common">Wine cellar mold</name>
    <name type="synonym">Racodium cellare</name>
    <dbReference type="NCBI Taxonomy" id="395010"/>
    <lineage>
        <taxon>Eukaryota</taxon>
        <taxon>Fungi</taxon>
        <taxon>Dikarya</taxon>
        <taxon>Ascomycota</taxon>
        <taxon>Pezizomycotina</taxon>
        <taxon>Dothideomycetes</taxon>
        <taxon>Dothideomycetidae</taxon>
        <taxon>Mycosphaerellales</taxon>
        <taxon>Mycosphaerellaceae</taxon>
        <taxon>Zasmidium</taxon>
    </lineage>
</organism>
<feature type="region of interest" description="Disordered" evidence="1">
    <location>
        <begin position="264"/>
        <end position="305"/>
    </location>
</feature>
<name>A0ABR0E983_ZASCE</name>
<evidence type="ECO:0000313" key="3">
    <source>
        <dbReference type="Proteomes" id="UP001305779"/>
    </source>
</evidence>
<reference evidence="2 3" key="1">
    <citation type="journal article" date="2023" name="G3 (Bethesda)">
        <title>A chromosome-level genome assembly of Zasmidium syzygii isolated from banana leaves.</title>
        <authorList>
            <person name="van Westerhoven A.C."/>
            <person name="Mehrabi R."/>
            <person name="Talebi R."/>
            <person name="Steentjes M.B.F."/>
            <person name="Corcolon B."/>
            <person name="Chong P.A."/>
            <person name="Kema G.H.J."/>
            <person name="Seidl M.F."/>
        </authorList>
    </citation>
    <scope>NUCLEOTIDE SEQUENCE [LARGE SCALE GENOMIC DNA]</scope>
    <source>
        <strain evidence="2 3">P124</strain>
    </source>
</reference>
<evidence type="ECO:0008006" key="4">
    <source>
        <dbReference type="Google" id="ProtNLM"/>
    </source>
</evidence>
<keyword evidence="3" id="KW-1185">Reference proteome</keyword>
<feature type="compositionally biased region" description="Basic and acidic residues" evidence="1">
    <location>
        <begin position="273"/>
        <end position="285"/>
    </location>
</feature>
<evidence type="ECO:0000256" key="1">
    <source>
        <dbReference type="SAM" id="MobiDB-lite"/>
    </source>
</evidence>
<evidence type="ECO:0000313" key="2">
    <source>
        <dbReference type="EMBL" id="KAK4497974.1"/>
    </source>
</evidence>
<dbReference type="EMBL" id="JAXOVC010000008">
    <property type="protein sequence ID" value="KAK4497974.1"/>
    <property type="molecule type" value="Genomic_DNA"/>
</dbReference>
<dbReference type="Proteomes" id="UP001305779">
    <property type="component" value="Unassembled WGS sequence"/>
</dbReference>
<protein>
    <recommendedName>
        <fullName evidence="4">F-box domain-containing protein</fullName>
    </recommendedName>
</protein>
<accession>A0ABR0E983</accession>
<comment type="caution">
    <text evidence="2">The sequence shown here is derived from an EMBL/GenBank/DDBJ whole genome shotgun (WGS) entry which is preliminary data.</text>
</comment>
<proteinExistence type="predicted"/>
<sequence length="305" mass="35659">MKKLLQLFKTPAPSPNETEPEPEPLWKDQPKCGFLQLPPEIRNEIYSLVLVQTSTSEDTYLNLSRLCQPPLTATCRQLQHEGLPFFFAENRFRLTANITPDWHLQTLIEPDTWRWVRAAGADAKHLRQVRFFINRPGRPGRRAYRAMDLVWIKNPHFKTDWSLSIKKDLSDLPHCPDYFIASHWTKLAKDEKKRKCLTFEDVVGIGKEVAENWVPVCHRVLMRRVGKERVEKVKAVLKTIWPKEWVWEIAEGCLCKECRRERWEAKRVKKRREKEAKKTEKEAKRAEKRRAGTGQGGSNALAVAK</sequence>
<dbReference type="PANTHER" id="PTHR42085">
    <property type="entry name" value="F-BOX DOMAIN-CONTAINING PROTEIN"/>
    <property type="match status" value="1"/>
</dbReference>
<dbReference type="PANTHER" id="PTHR42085:SF1">
    <property type="entry name" value="F-BOX DOMAIN-CONTAINING PROTEIN"/>
    <property type="match status" value="1"/>
</dbReference>
<gene>
    <name evidence="2" type="ORF">PRZ48_010630</name>
</gene>
<dbReference type="InterPro" id="IPR038883">
    <property type="entry name" value="AN11006-like"/>
</dbReference>